<feature type="domain" description="CCHC-type" evidence="4">
    <location>
        <begin position="99"/>
        <end position="114"/>
    </location>
</feature>
<dbReference type="GO" id="GO:0016567">
    <property type="term" value="P:protein ubiquitination"/>
    <property type="evidence" value="ECO:0007669"/>
    <property type="project" value="TreeGrafter"/>
</dbReference>
<protein>
    <recommendedName>
        <fullName evidence="4">CCHC-type domain-containing protein</fullName>
    </recommendedName>
</protein>
<dbReference type="Pfam" id="PF07576">
    <property type="entry name" value="BRAP2"/>
    <property type="match status" value="1"/>
</dbReference>
<dbReference type="Gene3D" id="4.10.60.10">
    <property type="entry name" value="Zinc finger, CCHC-type"/>
    <property type="match status" value="2"/>
</dbReference>
<dbReference type="GO" id="GO:0005737">
    <property type="term" value="C:cytoplasm"/>
    <property type="evidence" value="ECO:0007669"/>
    <property type="project" value="TreeGrafter"/>
</dbReference>
<evidence type="ECO:0000313" key="6">
    <source>
        <dbReference type="Proteomes" id="UP000240830"/>
    </source>
</evidence>
<dbReference type="PROSITE" id="PS50158">
    <property type="entry name" value="ZF_CCHC"/>
    <property type="match status" value="1"/>
</dbReference>
<dbReference type="GO" id="GO:0003676">
    <property type="term" value="F:nucleic acid binding"/>
    <property type="evidence" value="ECO:0007669"/>
    <property type="project" value="InterPro"/>
</dbReference>
<dbReference type="OrthoDB" id="3863715at2759"/>
<feature type="region of interest" description="Disordered" evidence="3">
    <location>
        <begin position="141"/>
        <end position="161"/>
    </location>
</feature>
<dbReference type="SUPFAM" id="SSF57850">
    <property type="entry name" value="RING/U-box"/>
    <property type="match status" value="1"/>
</dbReference>
<comment type="caution">
    <text evidence="5">The sequence shown here is derived from an EMBL/GenBank/DDBJ whole genome shotgun (WGS) entry which is preliminary data.</text>
</comment>
<dbReference type="AlphaFoldDB" id="A0A2H9TNT6"/>
<dbReference type="GO" id="GO:0008270">
    <property type="term" value="F:zinc ion binding"/>
    <property type="evidence" value="ECO:0007669"/>
    <property type="project" value="UniProtKB-KW"/>
</dbReference>
<keyword evidence="2" id="KW-0175">Coiled coil</keyword>
<dbReference type="SMART" id="SM00343">
    <property type="entry name" value="ZnF_C2HC"/>
    <property type="match status" value="4"/>
</dbReference>
<dbReference type="SUPFAM" id="SSF57756">
    <property type="entry name" value="Retrovirus zinc finger-like domains"/>
    <property type="match status" value="2"/>
</dbReference>
<keyword evidence="1" id="KW-0862">Zinc</keyword>
<dbReference type="GO" id="GO:0007265">
    <property type="term" value="P:Ras protein signal transduction"/>
    <property type="evidence" value="ECO:0007669"/>
    <property type="project" value="TreeGrafter"/>
</dbReference>
<dbReference type="PANTHER" id="PTHR24007">
    <property type="entry name" value="BRCA1-ASSOCIATED PROTEIN"/>
    <property type="match status" value="1"/>
</dbReference>
<keyword evidence="6" id="KW-1185">Reference proteome</keyword>
<reference evidence="5 6" key="1">
    <citation type="submission" date="2016-10" db="EMBL/GenBank/DDBJ databases">
        <title>The genome of Paramicrosporidium saccamoebae is the missing link in understanding Cryptomycota and Microsporidia evolution.</title>
        <authorList>
            <person name="Quandt C.A."/>
            <person name="Beaudet D."/>
            <person name="Corsaro D."/>
            <person name="Michel R."/>
            <person name="Corradi N."/>
            <person name="James T."/>
        </authorList>
    </citation>
    <scope>NUCLEOTIDE SEQUENCE [LARGE SCALE GENOMIC DNA]</scope>
    <source>
        <strain evidence="5 6">KSL3</strain>
    </source>
</reference>
<evidence type="ECO:0000256" key="2">
    <source>
        <dbReference type="SAM" id="Coils"/>
    </source>
</evidence>
<evidence type="ECO:0000313" key="5">
    <source>
        <dbReference type="EMBL" id="PJF19340.1"/>
    </source>
</evidence>
<dbReference type="InterPro" id="IPR011422">
    <property type="entry name" value="BRAP2/ETP1_RRM"/>
</dbReference>
<dbReference type="STRING" id="1246581.A0A2H9TNT6"/>
<gene>
    <name evidence="5" type="ORF">PSACC_00859</name>
</gene>
<dbReference type="GO" id="GO:0061630">
    <property type="term" value="F:ubiquitin protein ligase activity"/>
    <property type="evidence" value="ECO:0007669"/>
    <property type="project" value="TreeGrafter"/>
</dbReference>
<accession>A0A2H9TNT6</accession>
<keyword evidence="1" id="KW-0479">Metal-binding</keyword>
<evidence type="ECO:0000256" key="3">
    <source>
        <dbReference type="SAM" id="MobiDB-lite"/>
    </source>
</evidence>
<organism evidence="5 6">
    <name type="scientific">Paramicrosporidium saccamoebae</name>
    <dbReference type="NCBI Taxonomy" id="1246581"/>
    <lineage>
        <taxon>Eukaryota</taxon>
        <taxon>Fungi</taxon>
        <taxon>Fungi incertae sedis</taxon>
        <taxon>Cryptomycota</taxon>
        <taxon>Cryptomycota incertae sedis</taxon>
        <taxon>Paramicrosporidium</taxon>
    </lineage>
</organism>
<sequence>MTRYTTYKKRFNTTSITEDRLTQDEARHIEESKAQSVDALRSSTVHRSKPVCLKCRKRGHSVKYCPAGASSICYNCGSHTHTLKACRQPRSNELPYASCYVCGGTGHLAGQCPKNERGIYPRGGGCRFCGSKQHLARDCKPTREETTVVGASNDPRRENPDEDLMYESLTKIQEEKNAKRENTDKAPKKKKAKVVSPNRFTGSAIVSWAWPAIKLLAPDTVRQATCDYRSNRDGARFVFQLAARMEGEFERKLYVGTVPVPMDDGAGVMDETSLATSYFPFISGHTEISSGIIHVFREPAQTRSMTSRHEDGERMRMYHNREEDGSLGVFYSFLDNTVVLVLAVPSIMSPADLLHFLGRDFAGQIERIRLLKDAAPNRYMALIKLESEDAATRLREARDGRKFSPLEPETCHIVNVSSVEITTRAAVLEPLFDETEFCNLNGDQLSSVESCDFVEIPTCPVCLERIDSAATGIMIVVWCGRYHSGHARDHFCDTGHCFALEETKTDPDYYASLLVAQLESQRMFYEERLGAMEVGFIDRVEKLGREHITETRKLSQEAQANRIKITEQNDVFHKERVDLQSRINTLQVERTALLRELENERAVETNMSY</sequence>
<keyword evidence="1" id="KW-0863">Zinc-finger</keyword>
<proteinExistence type="predicted"/>
<name>A0A2H9TNT6_9FUNG</name>
<dbReference type="Pfam" id="PF00098">
    <property type="entry name" value="zf-CCHC"/>
    <property type="match status" value="1"/>
</dbReference>
<evidence type="ECO:0000256" key="1">
    <source>
        <dbReference type="PROSITE-ProRule" id="PRU00047"/>
    </source>
</evidence>
<dbReference type="InterPro" id="IPR036875">
    <property type="entry name" value="Znf_CCHC_sf"/>
</dbReference>
<dbReference type="EMBL" id="MTSL01000065">
    <property type="protein sequence ID" value="PJF19340.1"/>
    <property type="molecule type" value="Genomic_DNA"/>
</dbReference>
<feature type="coiled-coil region" evidence="2">
    <location>
        <begin position="576"/>
        <end position="603"/>
    </location>
</feature>
<dbReference type="Proteomes" id="UP000240830">
    <property type="component" value="Unassembled WGS sequence"/>
</dbReference>
<dbReference type="PANTHER" id="PTHR24007:SF7">
    <property type="entry name" value="BRCA1-ASSOCIATED PROTEIN"/>
    <property type="match status" value="1"/>
</dbReference>
<evidence type="ECO:0000259" key="4">
    <source>
        <dbReference type="PROSITE" id="PS50158"/>
    </source>
</evidence>
<dbReference type="InterPro" id="IPR001878">
    <property type="entry name" value="Znf_CCHC"/>
</dbReference>